<organism evidence="14 15">
    <name type="scientific">Ananas comosus</name>
    <name type="common">Pineapple</name>
    <name type="synonym">Ananas ananas</name>
    <dbReference type="NCBI Taxonomy" id="4615"/>
    <lineage>
        <taxon>Eukaryota</taxon>
        <taxon>Viridiplantae</taxon>
        <taxon>Streptophyta</taxon>
        <taxon>Embryophyta</taxon>
        <taxon>Tracheophyta</taxon>
        <taxon>Spermatophyta</taxon>
        <taxon>Magnoliopsida</taxon>
        <taxon>Liliopsida</taxon>
        <taxon>Poales</taxon>
        <taxon>Bromeliaceae</taxon>
        <taxon>Bromelioideae</taxon>
        <taxon>Ananas</taxon>
    </lineage>
</organism>
<evidence type="ECO:0000256" key="13">
    <source>
        <dbReference type="RuleBase" id="RU363063"/>
    </source>
</evidence>
<comment type="cofactor">
    <cofactor evidence="1 13">
        <name>Mn(2+)</name>
        <dbReference type="ChEBI" id="CHEBI:29035"/>
    </cofactor>
</comment>
<comment type="subcellular location">
    <subcellularLocation>
        <location evidence="2 13">Golgi apparatus membrane</location>
        <topology evidence="2 13">Single-pass type II membrane protein</topology>
    </subcellularLocation>
</comment>
<dbReference type="FunFam" id="3.90.550.50:FF:000027">
    <property type="entry name" value="Hexosyltransferase"/>
    <property type="match status" value="1"/>
</dbReference>
<keyword evidence="12 13" id="KW-0464">Manganese</keyword>
<dbReference type="OrthoDB" id="2139606at2759"/>
<evidence type="ECO:0000256" key="11">
    <source>
        <dbReference type="ARBA" id="ARBA00023136"/>
    </source>
</evidence>
<feature type="transmembrane region" description="Helical" evidence="13">
    <location>
        <begin position="44"/>
        <end position="63"/>
    </location>
</feature>
<sequence length="346" mass="39508">MFQLVPSQLYTYTRGIGQFLQLHPTIVNVREKSKMFAWKQSPSCIALLALPLALFALATVVFYPRDFGLPSTFTSCGSSSSSAGGISAAPVQPEFRLLVGIITRPEYYERRHLLRMVYSLQQSDNNFAAHVDVRFVFCNLSTEEQAVFVALEIMCYDDIIILNCTENMDNGKTYNYFSSLPTLLDGDAKYDYVMKTDDDAFFRLPSLIESLRDKPRSDVYYGLQMPCDKENFFPFPPFMSGMGYILSWDLVEWIATSETAREDTTGPEDMWTGRWLNMAGRASNRFDNAPAMYDYRGTSPATCFRHDFVPETIAVHHLIDNARWTDALTYFNFTKGLKSSKQYHIP</sequence>
<reference evidence="14" key="1">
    <citation type="journal article" date="2015" name="Nat. Genet.">
        <title>The pineapple genome and the evolution of CAM photosynthesis.</title>
        <authorList>
            <person name="Ming R."/>
            <person name="VanBuren R."/>
            <person name="Wai C.M."/>
            <person name="Tang H."/>
            <person name="Schatz M.C."/>
            <person name="Bowers J.E."/>
            <person name="Lyons E."/>
            <person name="Wang M.L."/>
            <person name="Chen J."/>
            <person name="Biggers E."/>
            <person name="Zhang J."/>
            <person name="Huang L."/>
            <person name="Zhang L."/>
            <person name="Miao W."/>
            <person name="Zhang J."/>
            <person name="Ye Z."/>
            <person name="Miao C."/>
            <person name="Lin Z."/>
            <person name="Wang H."/>
            <person name="Zhou H."/>
            <person name="Yim W.C."/>
            <person name="Priest H.D."/>
            <person name="Zheng C."/>
            <person name="Woodhouse M."/>
            <person name="Edger P.P."/>
            <person name="Guyot R."/>
            <person name="Guo H.B."/>
            <person name="Guo H."/>
            <person name="Zheng G."/>
            <person name="Singh R."/>
            <person name="Sharma A."/>
            <person name="Min X."/>
            <person name="Zheng Y."/>
            <person name="Lee H."/>
            <person name="Gurtowski J."/>
            <person name="Sedlazeck F.J."/>
            <person name="Harkess A."/>
            <person name="McKain M.R."/>
            <person name="Liao Z."/>
            <person name="Fang J."/>
            <person name="Liu J."/>
            <person name="Zhang X."/>
            <person name="Zhang Q."/>
            <person name="Hu W."/>
            <person name="Qin Y."/>
            <person name="Wang K."/>
            <person name="Chen L.Y."/>
            <person name="Shirley N."/>
            <person name="Lin Y.R."/>
            <person name="Liu L.Y."/>
            <person name="Hernandez A.G."/>
            <person name="Wright C.L."/>
            <person name="Bulone V."/>
            <person name="Tuskan G.A."/>
            <person name="Heath K."/>
            <person name="Zee F."/>
            <person name="Moore P.H."/>
            <person name="Sunkar R."/>
            <person name="Leebens-Mack J.H."/>
            <person name="Mockler T."/>
            <person name="Bennetzen J.L."/>
            <person name="Freeling M."/>
            <person name="Sankoff D."/>
            <person name="Paterson A.H."/>
            <person name="Zhu X."/>
            <person name="Yang X."/>
            <person name="Smith J.A."/>
            <person name="Cushman J.C."/>
            <person name="Paull R.E."/>
            <person name="Yu Q."/>
        </authorList>
    </citation>
    <scope>NUCLEOTIDE SEQUENCE [LARGE SCALE GENOMIC DNA]</scope>
    <source>
        <strain evidence="14">cv. F153</strain>
    </source>
</reference>
<reference evidence="15" key="2">
    <citation type="submission" date="2025-08" db="UniProtKB">
        <authorList>
            <consortium name="RefSeq"/>
        </authorList>
    </citation>
    <scope>IDENTIFICATION</scope>
    <source>
        <tissue evidence="15">Leaf</tissue>
    </source>
</reference>
<keyword evidence="14" id="KW-1185">Reference proteome</keyword>
<dbReference type="AlphaFoldDB" id="A0A6P5FM26"/>
<proteinExistence type="inferred from homology"/>
<protein>
    <recommendedName>
        <fullName evidence="13">Hexosyltransferase</fullName>
        <ecNumber evidence="13">2.4.1.-</ecNumber>
    </recommendedName>
</protein>
<dbReference type="UniPathway" id="UPA00378"/>
<evidence type="ECO:0000256" key="6">
    <source>
        <dbReference type="ARBA" id="ARBA00022679"/>
    </source>
</evidence>
<evidence type="ECO:0000256" key="3">
    <source>
        <dbReference type="ARBA" id="ARBA00004922"/>
    </source>
</evidence>
<comment type="pathway">
    <text evidence="3">Protein modification; protein glycosylation.</text>
</comment>
<dbReference type="InterPro" id="IPR002659">
    <property type="entry name" value="Glyco_trans_31"/>
</dbReference>
<dbReference type="InterPro" id="IPR029044">
    <property type="entry name" value="Nucleotide-diphossugar_trans"/>
</dbReference>
<gene>
    <name evidence="15" type="primary">LOC109714345</name>
</gene>
<name>A0A6P5FM26_ANACO</name>
<keyword evidence="5 13" id="KW-0328">Glycosyltransferase</keyword>
<keyword evidence="9 13" id="KW-1133">Transmembrane helix</keyword>
<dbReference type="EC" id="2.4.1.-" evidence="13"/>
<evidence type="ECO:0000256" key="8">
    <source>
        <dbReference type="ARBA" id="ARBA00022968"/>
    </source>
</evidence>
<evidence type="ECO:0000313" key="14">
    <source>
        <dbReference type="Proteomes" id="UP000515123"/>
    </source>
</evidence>
<dbReference type="GeneID" id="109714345"/>
<evidence type="ECO:0000256" key="7">
    <source>
        <dbReference type="ARBA" id="ARBA00022692"/>
    </source>
</evidence>
<dbReference type="GO" id="GO:0016758">
    <property type="term" value="F:hexosyltransferase activity"/>
    <property type="evidence" value="ECO:0007669"/>
    <property type="project" value="InterPro"/>
</dbReference>
<keyword evidence="10 13" id="KW-0333">Golgi apparatus</keyword>
<dbReference type="GO" id="GO:0000139">
    <property type="term" value="C:Golgi membrane"/>
    <property type="evidence" value="ECO:0007669"/>
    <property type="project" value="UniProtKB-SubCell"/>
</dbReference>
<dbReference type="SUPFAM" id="SSF53448">
    <property type="entry name" value="Nucleotide-diphospho-sugar transferases"/>
    <property type="match status" value="1"/>
</dbReference>
<keyword evidence="7 13" id="KW-0812">Transmembrane</keyword>
<keyword evidence="8 13" id="KW-0735">Signal-anchor</keyword>
<dbReference type="PANTHER" id="PTHR11214:SF135">
    <property type="entry name" value="HEXOSYLTRANSFERASE"/>
    <property type="match status" value="1"/>
</dbReference>
<dbReference type="Gene3D" id="3.90.550.50">
    <property type="match status" value="1"/>
</dbReference>
<dbReference type="RefSeq" id="XP_020094518.1">
    <property type="nucleotide sequence ID" value="XM_020238929.1"/>
</dbReference>
<dbReference type="Pfam" id="PF01762">
    <property type="entry name" value="Galactosyl_T"/>
    <property type="match status" value="1"/>
</dbReference>
<evidence type="ECO:0000256" key="5">
    <source>
        <dbReference type="ARBA" id="ARBA00022676"/>
    </source>
</evidence>
<dbReference type="PANTHER" id="PTHR11214">
    <property type="entry name" value="BETA-1,3-N-ACETYLGLUCOSAMINYLTRANSFERASE"/>
    <property type="match status" value="1"/>
</dbReference>
<accession>A0A6P5FM26</accession>
<evidence type="ECO:0000256" key="1">
    <source>
        <dbReference type="ARBA" id="ARBA00001936"/>
    </source>
</evidence>
<evidence type="ECO:0000256" key="9">
    <source>
        <dbReference type="ARBA" id="ARBA00022989"/>
    </source>
</evidence>
<evidence type="ECO:0000256" key="2">
    <source>
        <dbReference type="ARBA" id="ARBA00004323"/>
    </source>
</evidence>
<keyword evidence="11 13" id="KW-0472">Membrane</keyword>
<evidence type="ECO:0000313" key="15">
    <source>
        <dbReference type="RefSeq" id="XP_020094518.1"/>
    </source>
</evidence>
<evidence type="ECO:0000256" key="10">
    <source>
        <dbReference type="ARBA" id="ARBA00023034"/>
    </source>
</evidence>
<comment type="similarity">
    <text evidence="4 13">Belongs to the glycosyltransferase 31 family.</text>
</comment>
<evidence type="ECO:0000256" key="4">
    <source>
        <dbReference type="ARBA" id="ARBA00008661"/>
    </source>
</evidence>
<keyword evidence="6" id="KW-0808">Transferase</keyword>
<dbReference type="Proteomes" id="UP000515123">
    <property type="component" value="Linkage group 8"/>
</dbReference>
<evidence type="ECO:0000256" key="12">
    <source>
        <dbReference type="ARBA" id="ARBA00023211"/>
    </source>
</evidence>